<sequence>MLHRGEARLLFITLSKKDAAGETDYVWNQEKRLIGATVKDAQGQVQQQLQYRYNNAGIRAASIVNGQETRYLLDEVQPYTEVLEEYVMSGTQGVSQVSYVSGTDWFHRLRAVRRRIISSMNWAVRLS</sequence>
<gene>
    <name evidence="1" type="ORF">NIES2135_66290</name>
</gene>
<dbReference type="AlphaFoldDB" id="A0A1Z4JSQ7"/>
<protein>
    <submittedName>
        <fullName evidence="1">Uncharacterized protein</fullName>
    </submittedName>
</protein>
<dbReference type="Proteomes" id="UP000217895">
    <property type="component" value="Plasmid Plasmid2 dna"/>
</dbReference>
<accession>A0A1Z4JSQ7</accession>
<evidence type="ECO:0000313" key="1">
    <source>
        <dbReference type="EMBL" id="BAY59752.1"/>
    </source>
</evidence>
<geneLocation type="plasmid" evidence="1">
    <name>plasmid2</name>
</geneLocation>
<evidence type="ECO:0000313" key="2">
    <source>
        <dbReference type="Proteomes" id="UP000217895"/>
    </source>
</evidence>
<organism evidence="1 2">
    <name type="scientific">Leptolyngbya boryana NIES-2135</name>
    <dbReference type="NCBI Taxonomy" id="1973484"/>
    <lineage>
        <taxon>Bacteria</taxon>
        <taxon>Bacillati</taxon>
        <taxon>Cyanobacteriota</taxon>
        <taxon>Cyanophyceae</taxon>
        <taxon>Leptolyngbyales</taxon>
        <taxon>Leptolyngbyaceae</taxon>
        <taxon>Leptolyngbya group</taxon>
        <taxon>Leptolyngbya</taxon>
    </lineage>
</organism>
<reference evidence="1 2" key="1">
    <citation type="submission" date="2017-06" db="EMBL/GenBank/DDBJ databases">
        <title>Genome sequencing of cyanobaciteial culture collection at National Institute for Environmental Studies (NIES).</title>
        <authorList>
            <person name="Hirose Y."/>
            <person name="Shimura Y."/>
            <person name="Fujisawa T."/>
            <person name="Nakamura Y."/>
            <person name="Kawachi M."/>
        </authorList>
    </citation>
    <scope>NUCLEOTIDE SEQUENCE [LARGE SCALE GENOMIC DNA]</scope>
    <source>
        <strain evidence="1 2">NIES-2135</strain>
        <plasmid evidence="2">Plasmid Plasmid2 dna</plasmid>
    </source>
</reference>
<keyword evidence="2" id="KW-1185">Reference proteome</keyword>
<name>A0A1Z4JSQ7_LEPBY</name>
<dbReference type="EMBL" id="AP018205">
    <property type="protein sequence ID" value="BAY59752.1"/>
    <property type="molecule type" value="Genomic_DNA"/>
</dbReference>
<keyword evidence="1" id="KW-0614">Plasmid</keyword>
<proteinExistence type="predicted"/>
<dbReference type="Gene3D" id="2.180.10.10">
    <property type="entry name" value="RHS repeat-associated core"/>
    <property type="match status" value="1"/>
</dbReference>